<feature type="domain" description="Polyphosphate kinase middle" evidence="8">
    <location>
        <begin position="153"/>
        <end position="338"/>
    </location>
</feature>
<organism evidence="12 13">
    <name type="scientific">Epilithonimonas mollis</name>
    <dbReference type="NCBI Taxonomy" id="216903"/>
    <lineage>
        <taxon>Bacteria</taxon>
        <taxon>Pseudomonadati</taxon>
        <taxon>Bacteroidota</taxon>
        <taxon>Flavobacteriia</taxon>
        <taxon>Flavobacteriales</taxon>
        <taxon>Weeksellaceae</taxon>
        <taxon>Chryseobacterium group</taxon>
        <taxon>Epilithonimonas</taxon>
    </lineage>
</organism>
<dbReference type="InterPro" id="IPR003414">
    <property type="entry name" value="PP_kinase"/>
</dbReference>
<dbReference type="Pfam" id="PF13089">
    <property type="entry name" value="PP_kinase_N"/>
    <property type="match status" value="1"/>
</dbReference>
<name>A0A1M6PLN5_9FLAO</name>
<dbReference type="EC" id="2.7.4.1" evidence="6 7"/>
<feature type="binding site" evidence="6">
    <location>
        <position position="501"/>
    </location>
    <ligand>
        <name>ATP</name>
        <dbReference type="ChEBI" id="CHEBI:30616"/>
    </ligand>
</feature>
<evidence type="ECO:0000256" key="4">
    <source>
        <dbReference type="ARBA" id="ARBA00022777"/>
    </source>
</evidence>
<comment type="function">
    <text evidence="6 7">Catalyzes the reversible transfer of the terminal phosphate of ATP to form a long-chain polyphosphate (polyP).</text>
</comment>
<dbReference type="Gene3D" id="1.20.58.310">
    <property type="entry name" value="Polyphosphate kinase N-terminal domain"/>
    <property type="match status" value="1"/>
</dbReference>
<accession>A0A1M6PLN5</accession>
<comment type="PTM">
    <text evidence="6 7">An intermediate of this reaction is the autophosphorylated ppk in which a phosphate is covalently linked to a histidine residue through a N-P bond.</text>
</comment>
<dbReference type="SUPFAM" id="SSF143724">
    <property type="entry name" value="PHP14-like"/>
    <property type="match status" value="1"/>
</dbReference>
<evidence type="ECO:0000256" key="7">
    <source>
        <dbReference type="RuleBase" id="RU003800"/>
    </source>
</evidence>
<evidence type="ECO:0000313" key="13">
    <source>
        <dbReference type="Proteomes" id="UP000184498"/>
    </source>
</evidence>
<evidence type="ECO:0000256" key="6">
    <source>
        <dbReference type="HAMAP-Rule" id="MF_00347"/>
    </source>
</evidence>
<dbReference type="InterPro" id="IPR025198">
    <property type="entry name" value="PPK_N_dom"/>
</dbReference>
<dbReference type="NCBIfam" id="NF003917">
    <property type="entry name" value="PRK05443.1-1"/>
    <property type="match status" value="1"/>
</dbReference>
<keyword evidence="6" id="KW-0479">Metal-binding</keyword>
<dbReference type="GO" id="GO:0005524">
    <property type="term" value="F:ATP binding"/>
    <property type="evidence" value="ECO:0007669"/>
    <property type="project" value="UniProtKB-KW"/>
</dbReference>
<comment type="similarity">
    <text evidence="6 7">Belongs to the polyphosphate kinase 1 (PPK1) family.</text>
</comment>
<dbReference type="STRING" id="216903.SAMN05444371_1171"/>
<dbReference type="EMBL" id="FRAM01000001">
    <property type="protein sequence ID" value="SHK08840.1"/>
    <property type="molecule type" value="Genomic_DNA"/>
</dbReference>
<reference evidence="13" key="1">
    <citation type="submission" date="2016-11" db="EMBL/GenBank/DDBJ databases">
        <authorList>
            <person name="Varghese N."/>
            <person name="Submissions S."/>
        </authorList>
    </citation>
    <scope>NUCLEOTIDE SEQUENCE [LARGE SCALE GENOMIC DNA]</scope>
    <source>
        <strain evidence="13">DSM 18016</strain>
    </source>
</reference>
<evidence type="ECO:0000256" key="3">
    <source>
        <dbReference type="ARBA" id="ARBA00022741"/>
    </source>
</evidence>
<dbReference type="InterPro" id="IPR025200">
    <property type="entry name" value="PPK_C_dom2"/>
</dbReference>
<keyword evidence="1 6" id="KW-0597">Phosphoprotein</keyword>
<keyword evidence="3 6" id="KW-0547">Nucleotide-binding</keyword>
<dbReference type="GO" id="GO:0009358">
    <property type="term" value="C:polyphosphate kinase complex"/>
    <property type="evidence" value="ECO:0007669"/>
    <property type="project" value="InterPro"/>
</dbReference>
<dbReference type="NCBIfam" id="TIGR03705">
    <property type="entry name" value="poly_P_kin"/>
    <property type="match status" value="1"/>
</dbReference>
<feature type="binding site" evidence="6">
    <location>
        <position position="438"/>
    </location>
    <ligand>
        <name>Mg(2+)</name>
        <dbReference type="ChEBI" id="CHEBI:18420"/>
    </ligand>
</feature>
<dbReference type="PANTHER" id="PTHR30218:SF0">
    <property type="entry name" value="POLYPHOSPHATE KINASE"/>
    <property type="match status" value="1"/>
</dbReference>
<comment type="catalytic activity">
    <reaction evidence="6 7">
        <text>[phosphate](n) + ATP = [phosphate](n+1) + ADP</text>
        <dbReference type="Rhea" id="RHEA:19573"/>
        <dbReference type="Rhea" id="RHEA-COMP:9859"/>
        <dbReference type="Rhea" id="RHEA-COMP:14280"/>
        <dbReference type="ChEBI" id="CHEBI:16838"/>
        <dbReference type="ChEBI" id="CHEBI:30616"/>
        <dbReference type="ChEBI" id="CHEBI:456216"/>
        <dbReference type="EC" id="2.7.4.1"/>
    </reaction>
</comment>
<evidence type="ECO:0000259" key="8">
    <source>
        <dbReference type="Pfam" id="PF02503"/>
    </source>
</evidence>
<evidence type="ECO:0000259" key="11">
    <source>
        <dbReference type="Pfam" id="PF17941"/>
    </source>
</evidence>
<dbReference type="GO" id="GO:0046872">
    <property type="term" value="F:metal ion binding"/>
    <property type="evidence" value="ECO:0007669"/>
    <property type="project" value="UniProtKB-KW"/>
</dbReference>
<feature type="binding site" evidence="6">
    <location>
        <position position="629"/>
    </location>
    <ligand>
        <name>ATP</name>
        <dbReference type="ChEBI" id="CHEBI:30616"/>
    </ligand>
</feature>
<evidence type="ECO:0000259" key="9">
    <source>
        <dbReference type="Pfam" id="PF13089"/>
    </source>
</evidence>
<keyword evidence="13" id="KW-1185">Reference proteome</keyword>
<dbReference type="Pfam" id="PF17941">
    <property type="entry name" value="PP_kinase_C_1"/>
    <property type="match status" value="1"/>
</dbReference>
<gene>
    <name evidence="6" type="primary">ppk</name>
    <name evidence="12" type="ORF">SAMN05444371_1171</name>
</gene>
<feature type="binding site" evidence="6">
    <location>
        <position position="408"/>
    </location>
    <ligand>
        <name>Mg(2+)</name>
        <dbReference type="ChEBI" id="CHEBI:18420"/>
    </ligand>
</feature>
<feature type="binding site" evidence="6">
    <location>
        <position position="77"/>
    </location>
    <ligand>
        <name>ATP</name>
        <dbReference type="ChEBI" id="CHEBI:30616"/>
    </ligand>
</feature>
<dbReference type="Pfam" id="PF02503">
    <property type="entry name" value="PP_kinase"/>
    <property type="match status" value="1"/>
</dbReference>
<feature type="domain" description="Polyphosphate kinase C-terminal" evidence="11">
    <location>
        <begin position="365"/>
        <end position="528"/>
    </location>
</feature>
<dbReference type="PANTHER" id="PTHR30218">
    <property type="entry name" value="POLYPHOSPHATE KINASE"/>
    <property type="match status" value="1"/>
</dbReference>
<feature type="active site" description="Phosphohistidine intermediate" evidence="6">
    <location>
        <position position="468"/>
    </location>
</feature>
<keyword evidence="2 6" id="KW-0808">Transferase</keyword>
<feature type="domain" description="Polyphosphate kinase C-terminal" evidence="10">
    <location>
        <begin position="541"/>
        <end position="711"/>
    </location>
</feature>
<feature type="binding site" evidence="6">
    <location>
        <position position="602"/>
    </location>
    <ligand>
        <name>ATP</name>
        <dbReference type="ChEBI" id="CHEBI:30616"/>
    </ligand>
</feature>
<evidence type="ECO:0000259" key="10">
    <source>
        <dbReference type="Pfam" id="PF13090"/>
    </source>
</evidence>
<dbReference type="Gene3D" id="3.30.1840.10">
    <property type="entry name" value="Polyphosphate kinase middle domain"/>
    <property type="match status" value="1"/>
</dbReference>
<sequence length="723" mass="84530">MTFLKHLWFPEVCSFPADFFTMNFTTFETIKITPMPQQFNPRDITWLGFNARVLQEAMDKSVPIHLRIRFLGIFSNNLDEFFRVRVAGLKRAMDFKQKLLAESFYDAPSKILQKINKLVIHQQEDFDRTWKDVQREMAKEKVFIKDYGHLTDEQKKFVVSYFDEEVESNVIPILLHDNKPMPYLREKSLFIGVAMRRKEWQYESQYAIIEVPVTANGRFVLLPTGDKEQKDVMLLEDVIIYNLPHIFSYFGYDEFTAHCFKVTKDAEFDLDNDIKTTLADKIEKGVKSRRKGKPTRFVFDKEMDKALLEFLIKKLNLSKKDSIIPGQKIHNFRHFMDFPDVFKAYQKPVERTSFIHPEFANKQRVTDVIIKKDVLLTFPYHSYDSVIDLLRESAMDPDVKSIQITAYRLASSSKIVNALINAVRNGKEVTVMLELRARFDEENNLGWKEKLELEGVKVLLGIPNRKVHAKLCVIKKRVNNRTIQFGFVSTGNFNEKTAKIYGDHLLMTSNRAIMADINKVFNVLNKPKADPTPALKTCKSLLVCPQFMREKIIAHIDKEIEEAKAGRRAEMIIKVNSLSDKALIIKLYEAAEAGVETKMIVRGIYCAVNQKNFKKKIKAISIVDEYLEHARVMYFYNKGAENMYISSADWMTRNLDYRIEAAVPILQKNLKKEMKELLEIQLMDNVKARILDKNMRNEYVESDKKNQMRSQIETYNYLRNQKY</sequence>
<feature type="domain" description="Polyphosphate kinase N-terminal" evidence="9">
    <location>
        <begin position="40"/>
        <end position="144"/>
    </location>
</feature>
<dbReference type="InterPro" id="IPR036830">
    <property type="entry name" value="PP_kinase_middle_dom_sf"/>
</dbReference>
<dbReference type="AlphaFoldDB" id="A0A1M6PLN5"/>
<dbReference type="Pfam" id="PF13090">
    <property type="entry name" value="PP_kinase_C"/>
    <property type="match status" value="1"/>
</dbReference>
<dbReference type="GO" id="GO:0006799">
    <property type="term" value="P:polyphosphate biosynthetic process"/>
    <property type="evidence" value="ECO:0007669"/>
    <property type="project" value="UniProtKB-UniRule"/>
</dbReference>
<dbReference type="Proteomes" id="UP000184498">
    <property type="component" value="Unassembled WGS sequence"/>
</dbReference>
<dbReference type="InterPro" id="IPR024953">
    <property type="entry name" value="PP_kinase_middle"/>
</dbReference>
<dbReference type="SUPFAM" id="SSF56024">
    <property type="entry name" value="Phospholipase D/nuclease"/>
    <property type="match status" value="2"/>
</dbReference>
<keyword evidence="4 6" id="KW-0418">Kinase</keyword>
<protein>
    <recommendedName>
        <fullName evidence="6 7">Polyphosphate kinase</fullName>
        <ecNumber evidence="6 7">2.7.4.1</ecNumber>
    </recommendedName>
    <alternativeName>
        <fullName evidence="6">ATP-polyphosphate phosphotransferase</fullName>
    </alternativeName>
    <alternativeName>
        <fullName evidence="6">Polyphosphoric acid kinase</fullName>
    </alternativeName>
</protein>
<dbReference type="PIRSF" id="PIRSF015589">
    <property type="entry name" value="PP_kinase"/>
    <property type="match status" value="1"/>
</dbReference>
<dbReference type="InterPro" id="IPR036832">
    <property type="entry name" value="PPK_N_dom_sf"/>
</dbReference>
<comment type="cofactor">
    <cofactor evidence="6">
        <name>Mg(2+)</name>
        <dbReference type="ChEBI" id="CHEBI:18420"/>
    </cofactor>
</comment>
<keyword evidence="5 6" id="KW-0067">ATP-binding</keyword>
<evidence type="ECO:0000256" key="1">
    <source>
        <dbReference type="ARBA" id="ARBA00022553"/>
    </source>
</evidence>
<dbReference type="Gene3D" id="3.30.870.10">
    <property type="entry name" value="Endonuclease Chain A"/>
    <property type="match status" value="2"/>
</dbReference>
<proteinExistence type="inferred from homology"/>
<keyword evidence="6" id="KW-0460">Magnesium</keyword>
<evidence type="ECO:0000256" key="2">
    <source>
        <dbReference type="ARBA" id="ARBA00022679"/>
    </source>
</evidence>
<dbReference type="HAMAP" id="MF_00347">
    <property type="entry name" value="Polyphosphate_kinase"/>
    <property type="match status" value="1"/>
</dbReference>
<dbReference type="GO" id="GO:0008976">
    <property type="term" value="F:polyphosphate kinase activity"/>
    <property type="evidence" value="ECO:0007669"/>
    <property type="project" value="UniProtKB-UniRule"/>
</dbReference>
<evidence type="ECO:0000313" key="12">
    <source>
        <dbReference type="EMBL" id="SHK08840.1"/>
    </source>
</evidence>
<evidence type="ECO:0000256" key="5">
    <source>
        <dbReference type="ARBA" id="ARBA00022840"/>
    </source>
</evidence>
<dbReference type="InterPro" id="IPR041108">
    <property type="entry name" value="PP_kinase_C_1"/>
</dbReference>
<dbReference type="SUPFAM" id="SSF140356">
    <property type="entry name" value="PPK N-terminal domain-like"/>
    <property type="match status" value="1"/>
</dbReference>